<comment type="catalytic activity">
    <reaction evidence="1">
        <text>(2R)-2-phosphoglycerate = (2R)-3-phosphoglycerate</text>
        <dbReference type="Rhea" id="RHEA:15901"/>
        <dbReference type="ChEBI" id="CHEBI:58272"/>
        <dbReference type="ChEBI" id="CHEBI:58289"/>
        <dbReference type="EC" id="5.4.2.12"/>
    </reaction>
</comment>
<keyword evidence="5" id="KW-0324">Glycolysis</keyword>
<sequence>MNLDFIQKQAKSANTKMVMLVLDGLGGLPSGPNGQTELEAAHTPNLDALVRDGIAGLHLPVGAGITPGSGPGHLGLFGFDPTRYQVGRGVLAALGVEFDLQPGDVAARGNFCSLDEDGLVTDRRAGRISTERNEELCKLLEGIELDGAEVFIRTVKEHRLLFVLRGEGLNAEIADTDPQALGVKPLDVVAKTKAAEKTARLVAEFIEKAKERLAGHHPANMLLMRGFAQKPTWPTFREAYGLRACAIASYPMYRGVAKLVGMDTLHAPTTLEDKFALAAEKWDDYDFFFIHKKDVDSRGEDGDFAAKVAAIENADQAIPALMKLNPDVVVVTGDHSTPAQLAEHSWHPVPVLLHSKYCRTDEVETFGERACIRGALGPRLPGIELMPLMLANALRLAKFGA</sequence>
<name>A0A2Z4FIW9_9DELT</name>
<accession>A0A2Z4FIW9</accession>
<reference evidence="6 7" key="1">
    <citation type="submission" date="2018-06" db="EMBL/GenBank/DDBJ databases">
        <title>Lujinxingia sediminis gen. nov. sp. nov., a new facultative anaerobic member of the class Deltaproteobacteria, and proposal of Lujinxingaceae fam. nov.</title>
        <authorList>
            <person name="Guo L.-Y."/>
            <person name="Li C.-M."/>
            <person name="Wang S."/>
            <person name="Du Z.-J."/>
        </authorList>
    </citation>
    <scope>NUCLEOTIDE SEQUENCE [LARGE SCALE GENOMIC DNA]</scope>
    <source>
        <strain evidence="6 7">FA350</strain>
    </source>
</reference>
<dbReference type="GO" id="GO:0004619">
    <property type="term" value="F:phosphoglycerate mutase activity"/>
    <property type="evidence" value="ECO:0007669"/>
    <property type="project" value="UniProtKB-EC"/>
</dbReference>
<dbReference type="OrthoDB" id="9804453at2"/>
<dbReference type="GO" id="GO:0006096">
    <property type="term" value="P:glycolytic process"/>
    <property type="evidence" value="ECO:0007669"/>
    <property type="project" value="UniProtKB-KW"/>
</dbReference>
<dbReference type="NCBIfam" id="TIGR00306">
    <property type="entry name" value="apgM"/>
    <property type="match status" value="1"/>
</dbReference>
<dbReference type="Gene3D" id="3.40.720.10">
    <property type="entry name" value="Alkaline Phosphatase, subunit A"/>
    <property type="match status" value="1"/>
</dbReference>
<evidence type="ECO:0000256" key="5">
    <source>
        <dbReference type="ARBA" id="ARBA00023152"/>
    </source>
</evidence>
<comment type="pathway">
    <text evidence="3">Carbohydrate degradation.</text>
</comment>
<dbReference type="AlphaFoldDB" id="A0A2Z4FIW9"/>
<dbReference type="PANTHER" id="PTHR31209">
    <property type="entry name" value="COFACTOR-INDEPENDENT PHOSPHOGLYCERATE MUTASE"/>
    <property type="match status" value="1"/>
</dbReference>
<evidence type="ECO:0000313" key="6">
    <source>
        <dbReference type="EMBL" id="AWV88775.1"/>
    </source>
</evidence>
<dbReference type="InterPro" id="IPR006124">
    <property type="entry name" value="Metalloenzyme"/>
</dbReference>
<gene>
    <name evidence="6" type="ORF">DN745_05250</name>
</gene>
<evidence type="ECO:0000313" key="7">
    <source>
        <dbReference type="Proteomes" id="UP000249799"/>
    </source>
</evidence>
<comment type="function">
    <text evidence="2">Catalyzes the interconversion of 2-phosphoglycerate and 3-phosphoglycerate.</text>
</comment>
<dbReference type="CDD" id="cd16011">
    <property type="entry name" value="iPGM_like"/>
    <property type="match status" value="1"/>
</dbReference>
<dbReference type="Proteomes" id="UP000249799">
    <property type="component" value="Chromosome"/>
</dbReference>
<keyword evidence="7" id="KW-1185">Reference proteome</keyword>
<dbReference type="KEGG" id="bsed:DN745_05250"/>
<dbReference type="InterPro" id="IPR017850">
    <property type="entry name" value="Alkaline_phosphatase_core_sf"/>
</dbReference>
<evidence type="ECO:0000256" key="2">
    <source>
        <dbReference type="ARBA" id="ARBA00002315"/>
    </source>
</evidence>
<dbReference type="PANTHER" id="PTHR31209:SF0">
    <property type="entry name" value="METALLOENZYME DOMAIN-CONTAINING PROTEIN"/>
    <property type="match status" value="1"/>
</dbReference>
<evidence type="ECO:0000256" key="3">
    <source>
        <dbReference type="ARBA" id="ARBA00004921"/>
    </source>
</evidence>
<dbReference type="Pfam" id="PF10143">
    <property type="entry name" value="PhosphMutase"/>
    <property type="match status" value="1"/>
</dbReference>
<dbReference type="SUPFAM" id="SSF53649">
    <property type="entry name" value="Alkaline phosphatase-like"/>
    <property type="match status" value="1"/>
</dbReference>
<comment type="similarity">
    <text evidence="4">Belongs to the BPG-independent phosphoglycerate mutase family. A-PGAM subfamily.</text>
</comment>
<dbReference type="Pfam" id="PF01676">
    <property type="entry name" value="Metalloenzyme"/>
    <property type="match status" value="1"/>
</dbReference>
<evidence type="ECO:0000256" key="1">
    <source>
        <dbReference type="ARBA" id="ARBA00000370"/>
    </source>
</evidence>
<dbReference type="RefSeq" id="WP_111332771.1">
    <property type="nucleotide sequence ID" value="NZ_CP030032.1"/>
</dbReference>
<dbReference type="Gene3D" id="3.30.70.2130">
    <property type="entry name" value="Metalloenzyme domain"/>
    <property type="match status" value="1"/>
</dbReference>
<dbReference type="NCBIfam" id="NF003160">
    <property type="entry name" value="PRK04135.1"/>
    <property type="match status" value="1"/>
</dbReference>
<dbReference type="GO" id="GO:0046872">
    <property type="term" value="F:metal ion binding"/>
    <property type="evidence" value="ECO:0007669"/>
    <property type="project" value="InterPro"/>
</dbReference>
<evidence type="ECO:0000256" key="4">
    <source>
        <dbReference type="ARBA" id="ARBA00005524"/>
    </source>
</evidence>
<proteinExistence type="inferred from homology"/>
<dbReference type="InterPro" id="IPR042253">
    <property type="entry name" value="Pglycerate_mutase_ApgM_sf"/>
</dbReference>
<dbReference type="EMBL" id="CP030032">
    <property type="protein sequence ID" value="AWV88775.1"/>
    <property type="molecule type" value="Genomic_DNA"/>
</dbReference>
<protein>
    <submittedName>
        <fullName evidence="6">Phosphoglycerate mutase</fullName>
    </submittedName>
</protein>
<dbReference type="InterPro" id="IPR004456">
    <property type="entry name" value="Pglycerate_mutase_ApgM"/>
</dbReference>
<dbReference type="PIRSF" id="PIRSF006392">
    <property type="entry name" value="IPGAM_arch"/>
    <property type="match status" value="1"/>
</dbReference>
<organism evidence="6 7">
    <name type="scientific">Bradymonas sediminis</name>
    <dbReference type="NCBI Taxonomy" id="1548548"/>
    <lineage>
        <taxon>Bacteria</taxon>
        <taxon>Deltaproteobacteria</taxon>
        <taxon>Bradymonadales</taxon>
        <taxon>Bradymonadaceae</taxon>
        <taxon>Bradymonas</taxon>
    </lineage>
</organism>